<proteinExistence type="predicted"/>
<dbReference type="EMBL" id="CP069028">
    <property type="protein sequence ID" value="QRC96379.1"/>
    <property type="molecule type" value="Genomic_DNA"/>
</dbReference>
<gene>
    <name evidence="1" type="ORF">JI435_408870</name>
</gene>
<sequence length="58" mass="6626">MELFALRPRESRSRSISNARRTRWTKCCLAIKHTEDSVSVKLAMVSLDCATSRLSLRS</sequence>
<name>A0A7U2F4I4_PHANO</name>
<protein>
    <submittedName>
        <fullName evidence="1">Uncharacterized protein</fullName>
    </submittedName>
</protein>
<keyword evidence="2" id="KW-1185">Reference proteome</keyword>
<dbReference type="AlphaFoldDB" id="A0A7U2F4I4"/>
<dbReference type="Proteomes" id="UP000663193">
    <property type="component" value="Chromosome 6"/>
</dbReference>
<organism evidence="1 2">
    <name type="scientific">Phaeosphaeria nodorum (strain SN15 / ATCC MYA-4574 / FGSC 10173)</name>
    <name type="common">Glume blotch fungus</name>
    <name type="synonym">Parastagonospora nodorum</name>
    <dbReference type="NCBI Taxonomy" id="321614"/>
    <lineage>
        <taxon>Eukaryota</taxon>
        <taxon>Fungi</taxon>
        <taxon>Dikarya</taxon>
        <taxon>Ascomycota</taxon>
        <taxon>Pezizomycotina</taxon>
        <taxon>Dothideomycetes</taxon>
        <taxon>Pleosporomycetidae</taxon>
        <taxon>Pleosporales</taxon>
        <taxon>Pleosporineae</taxon>
        <taxon>Phaeosphaeriaceae</taxon>
        <taxon>Parastagonospora</taxon>
    </lineage>
</organism>
<accession>A0A7U2F4I4</accession>
<evidence type="ECO:0000313" key="2">
    <source>
        <dbReference type="Proteomes" id="UP000663193"/>
    </source>
</evidence>
<reference evidence="2" key="1">
    <citation type="journal article" date="2021" name="BMC Genomics">
        <title>Chromosome-level genome assembly and manually-curated proteome of model necrotroph Parastagonospora nodorum Sn15 reveals a genome-wide trove of candidate effector homologs, and redundancy of virulence-related functions within an accessory chromosome.</title>
        <authorList>
            <person name="Bertazzoni S."/>
            <person name="Jones D.A.B."/>
            <person name="Phan H.T."/>
            <person name="Tan K.-C."/>
            <person name="Hane J.K."/>
        </authorList>
    </citation>
    <scope>NUCLEOTIDE SEQUENCE [LARGE SCALE GENOMIC DNA]</scope>
    <source>
        <strain evidence="2">SN15 / ATCC MYA-4574 / FGSC 10173)</strain>
    </source>
</reference>
<evidence type="ECO:0000313" key="1">
    <source>
        <dbReference type="EMBL" id="QRC96379.1"/>
    </source>
</evidence>
<dbReference type="VEuPathDB" id="FungiDB:JI435_408870"/>